<keyword evidence="3" id="KW-0597">Phosphoprotein</keyword>
<dbReference type="GO" id="GO:0000155">
    <property type="term" value="F:phosphorelay sensor kinase activity"/>
    <property type="evidence" value="ECO:0007669"/>
    <property type="project" value="InterPro"/>
</dbReference>
<dbReference type="RefSeq" id="WP_045098269.1">
    <property type="nucleotide sequence ID" value="NZ_CP020614.1"/>
</dbReference>
<name>A0A098GCK8_LEGMI</name>
<dbReference type="PRINTS" id="PR00344">
    <property type="entry name" value="BCTRLSENSOR"/>
</dbReference>
<organism evidence="7 9">
    <name type="scientific">Legionella micdadei</name>
    <name type="common">Tatlockia micdadei</name>
    <dbReference type="NCBI Taxonomy" id="451"/>
    <lineage>
        <taxon>Bacteria</taxon>
        <taxon>Pseudomonadati</taxon>
        <taxon>Pseudomonadota</taxon>
        <taxon>Gammaproteobacteria</taxon>
        <taxon>Legionellales</taxon>
        <taxon>Legionellaceae</taxon>
        <taxon>Legionella</taxon>
    </lineage>
</organism>
<dbReference type="SUPFAM" id="SSF47384">
    <property type="entry name" value="Homodimeric domain of signal transducing histidine kinase"/>
    <property type="match status" value="1"/>
</dbReference>
<dbReference type="InterPro" id="IPR005467">
    <property type="entry name" value="His_kinase_dom"/>
</dbReference>
<dbReference type="Pfam" id="PF02518">
    <property type="entry name" value="HATPase_c"/>
    <property type="match status" value="1"/>
</dbReference>
<keyword evidence="7" id="KW-0808">Transferase</keyword>
<dbReference type="Proteomes" id="UP000032414">
    <property type="component" value="Chromosome I"/>
</dbReference>
<reference evidence="7" key="1">
    <citation type="submission" date="2014-09" db="EMBL/GenBank/DDBJ databases">
        <authorList>
            <person name="GOMEZ-VALERO Laura"/>
        </authorList>
    </citation>
    <scope>NUCLEOTIDE SEQUENCE</scope>
    <source>
        <strain evidence="7">ATCC33218</strain>
    </source>
</reference>
<dbReference type="EMBL" id="FMVN01000019">
    <property type="protein sequence ID" value="SCY78529.1"/>
    <property type="molecule type" value="Genomic_DNA"/>
</dbReference>
<dbReference type="InterPro" id="IPR003594">
    <property type="entry name" value="HATPase_dom"/>
</dbReference>
<evidence type="ECO:0000259" key="6">
    <source>
        <dbReference type="PROSITE" id="PS50109"/>
    </source>
</evidence>
<dbReference type="PANTHER" id="PTHR43065:SF48">
    <property type="entry name" value="HISTIDINE KINASE"/>
    <property type="match status" value="1"/>
</dbReference>
<dbReference type="EMBL" id="LN614830">
    <property type="protein sequence ID" value="CEG59730.1"/>
    <property type="molecule type" value="Genomic_DNA"/>
</dbReference>
<evidence type="ECO:0000256" key="3">
    <source>
        <dbReference type="ARBA" id="ARBA00022553"/>
    </source>
</evidence>
<dbReference type="Gene3D" id="1.10.287.130">
    <property type="match status" value="1"/>
</dbReference>
<gene>
    <name evidence="7" type="ORF">LMI_0370</name>
    <name evidence="8" type="ORF">SAMN02982997_02912</name>
</gene>
<proteinExistence type="predicted"/>
<reference evidence="8 10" key="3">
    <citation type="submission" date="2016-10" db="EMBL/GenBank/DDBJ databases">
        <authorList>
            <person name="Varghese N."/>
            <person name="Submissions S."/>
        </authorList>
    </citation>
    <scope>NUCLEOTIDE SEQUENCE [LARGE SCALE GENOMIC DNA]</scope>
    <source>
        <strain evidence="8 10">ATCC 33218</strain>
    </source>
</reference>
<keyword evidence="5" id="KW-0472">Membrane</keyword>
<evidence type="ECO:0000256" key="2">
    <source>
        <dbReference type="ARBA" id="ARBA00012438"/>
    </source>
</evidence>
<dbReference type="Pfam" id="PF05230">
    <property type="entry name" value="MASE2"/>
    <property type="match status" value="1"/>
</dbReference>
<dbReference type="EC" id="2.7.13.3" evidence="2"/>
<feature type="domain" description="Histidine kinase" evidence="6">
    <location>
        <begin position="356"/>
        <end position="522"/>
    </location>
</feature>
<keyword evidence="5" id="KW-0812">Transmembrane</keyword>
<feature type="coiled-coil region" evidence="4">
    <location>
        <begin position="180"/>
        <end position="207"/>
    </location>
</feature>
<feature type="transmembrane region" description="Helical" evidence="5">
    <location>
        <begin position="124"/>
        <end position="142"/>
    </location>
</feature>
<dbReference type="SUPFAM" id="SSF55874">
    <property type="entry name" value="ATPase domain of HSP90 chaperone/DNA topoisomerase II/histidine kinase"/>
    <property type="match status" value="1"/>
</dbReference>
<dbReference type="SMART" id="SM00387">
    <property type="entry name" value="HATPase_c"/>
    <property type="match status" value="1"/>
</dbReference>
<dbReference type="PROSITE" id="PS50109">
    <property type="entry name" value="HIS_KIN"/>
    <property type="match status" value="1"/>
</dbReference>
<dbReference type="InterPro" id="IPR036890">
    <property type="entry name" value="HATPase_C_sf"/>
</dbReference>
<feature type="transmembrane region" description="Helical" evidence="5">
    <location>
        <begin position="18"/>
        <end position="37"/>
    </location>
</feature>
<accession>A0A098GCK8</accession>
<sequence>MVEIEKTKKLHPIVMLNYVPRFSGHFFACITFITTLIERGRPISIPLIFAALEGIIWPHFALFMSMRSKRPKPLELRMLFIDSYLLGLWIAYLDYAFWPSFTAVSMTMMANLSVRGLWLGLQSFIANVLGALTGSMLFGFHVNLGTGLIPNVLSAMTILVFSNVMGYMTYYRAKMTKLMREKLKSVNQELEESLVQLQRSKAQLVQSEKMAGIGQLIAGISHEINTPAGAIASAIEEINTDYLQLLNTLIKIVDSIEVDLRTNYFEVCSSIPEIPHEYGTMEIRNIASGIEKILMENDIANARMTSKNLATIGFKSDQIEKVIPLLKSSISPVIFDSLFMLGMTRIHTRDIKIAIQKILHLVKALKLFSRSDQGEFVKTNLEEDITTTLIILNNRLKHGITIIKEFDPIPSIECVAERLNQVWLNMVNNAIEAMKGKGQIIIRLKLFDENHVKVEFEDNGPGIQADVLPRIFEAYYTTKPKGEGTGLGLYISNEIVTKHSGRIEVDTQETGTLFRIILPIKGTHEK</sequence>
<dbReference type="InterPro" id="IPR007894">
    <property type="entry name" value="MASE2"/>
</dbReference>
<evidence type="ECO:0000313" key="9">
    <source>
        <dbReference type="Proteomes" id="UP000032414"/>
    </source>
</evidence>
<comment type="catalytic activity">
    <reaction evidence="1">
        <text>ATP + protein L-histidine = ADP + protein N-phospho-L-histidine.</text>
        <dbReference type="EC" id="2.7.13.3"/>
    </reaction>
</comment>
<keyword evidence="7" id="KW-0418">Kinase</keyword>
<evidence type="ECO:0000256" key="4">
    <source>
        <dbReference type="SAM" id="Coils"/>
    </source>
</evidence>
<keyword evidence="4" id="KW-0175">Coiled coil</keyword>
<dbReference type="Proteomes" id="UP000182998">
    <property type="component" value="Unassembled WGS sequence"/>
</dbReference>
<dbReference type="PATRIC" id="fig|451.8.peg.1914"/>
<reference evidence="9" key="2">
    <citation type="submission" date="2014-09" db="EMBL/GenBank/DDBJ databases">
        <authorList>
            <person name="Gomez-Valero L."/>
        </authorList>
    </citation>
    <scope>NUCLEOTIDE SEQUENCE [LARGE SCALE GENOMIC DNA]</scope>
    <source>
        <strain evidence="9">ATCC33218</strain>
    </source>
</reference>
<dbReference type="InterPro" id="IPR004358">
    <property type="entry name" value="Sig_transdc_His_kin-like_C"/>
</dbReference>
<evidence type="ECO:0000256" key="5">
    <source>
        <dbReference type="SAM" id="Phobius"/>
    </source>
</evidence>
<feature type="transmembrane region" description="Helical" evidence="5">
    <location>
        <begin position="148"/>
        <end position="170"/>
    </location>
</feature>
<protein>
    <recommendedName>
        <fullName evidence="2">histidine kinase</fullName>
        <ecNumber evidence="2">2.7.13.3</ecNumber>
    </recommendedName>
</protein>
<evidence type="ECO:0000313" key="7">
    <source>
        <dbReference type="EMBL" id="CEG59730.1"/>
    </source>
</evidence>
<dbReference type="HOGENOM" id="CLU_517704_0_0_6"/>
<dbReference type="OrthoDB" id="1931120at2"/>
<dbReference type="STRING" id="451.B6N58_01755"/>
<dbReference type="PANTHER" id="PTHR43065">
    <property type="entry name" value="SENSOR HISTIDINE KINASE"/>
    <property type="match status" value="1"/>
</dbReference>
<dbReference type="Gene3D" id="3.30.565.10">
    <property type="entry name" value="Histidine kinase-like ATPase, C-terminal domain"/>
    <property type="match status" value="1"/>
</dbReference>
<dbReference type="AlphaFoldDB" id="A0A098GCK8"/>
<evidence type="ECO:0000313" key="8">
    <source>
        <dbReference type="EMBL" id="SCY78529.1"/>
    </source>
</evidence>
<evidence type="ECO:0000256" key="1">
    <source>
        <dbReference type="ARBA" id="ARBA00000085"/>
    </source>
</evidence>
<feature type="transmembrane region" description="Helical" evidence="5">
    <location>
        <begin position="74"/>
        <end position="92"/>
    </location>
</feature>
<dbReference type="InterPro" id="IPR036097">
    <property type="entry name" value="HisK_dim/P_sf"/>
</dbReference>
<dbReference type="InterPro" id="IPR003661">
    <property type="entry name" value="HisK_dim/P_dom"/>
</dbReference>
<keyword evidence="5" id="KW-1133">Transmembrane helix</keyword>
<feature type="transmembrane region" description="Helical" evidence="5">
    <location>
        <begin position="43"/>
        <end position="62"/>
    </location>
</feature>
<evidence type="ECO:0000313" key="10">
    <source>
        <dbReference type="Proteomes" id="UP000182998"/>
    </source>
</evidence>
<dbReference type="CDD" id="cd00082">
    <property type="entry name" value="HisKA"/>
    <property type="match status" value="1"/>
</dbReference>
<dbReference type="KEGG" id="tmc:LMI_0370"/>
<keyword evidence="10" id="KW-1185">Reference proteome</keyword>